<keyword evidence="3" id="KW-0804">Transcription</keyword>
<evidence type="ECO:0000256" key="2">
    <source>
        <dbReference type="ARBA" id="ARBA00023125"/>
    </source>
</evidence>
<sequence length="357" mass="38303">MAKINFGKVPTLHDLAQAAGVSKGTASNVFNRPGIVRDEVRERVLEVARAIGYRGPDPKGRLLSAGKVNAIGVATVLPLGYFFEDPYARVLMSGITEACDASGTGISLVSAANEEELAWNMQNALVDGFILFCLEGADKLIQSSRERQLPFVALALGSDDETMSVVGIDDVAGARLAAQHLLDLGHRRFAILGMRFDEHGASGRVNMERVNATSFLASRDRVKGYFQALETAGIDTTEVPIYETHGNQETVFPALEEIFSSPSPPTAVLAQSDRIAFIALDWLKAQGLSVPGDVSIVGFDGVPESAISIPPLTTIQQPIAEIGRRAVRAVLDHAGEVWREKIDLDLVVRGSTALPRS</sequence>
<dbReference type="InterPro" id="IPR010982">
    <property type="entry name" value="Lambda_DNA-bd_dom_sf"/>
</dbReference>
<feature type="domain" description="HTH lacI-type" evidence="4">
    <location>
        <begin position="10"/>
        <end position="65"/>
    </location>
</feature>
<dbReference type="Proteomes" id="UP000070107">
    <property type="component" value="Unassembled WGS sequence"/>
</dbReference>
<dbReference type="Pfam" id="PF00356">
    <property type="entry name" value="LacI"/>
    <property type="match status" value="1"/>
</dbReference>
<organism evidence="5 6">
    <name type="scientific">Paramesorhizobium deserti</name>
    <dbReference type="NCBI Taxonomy" id="1494590"/>
    <lineage>
        <taxon>Bacteria</taxon>
        <taxon>Pseudomonadati</taxon>
        <taxon>Pseudomonadota</taxon>
        <taxon>Alphaproteobacteria</taxon>
        <taxon>Hyphomicrobiales</taxon>
        <taxon>Phyllobacteriaceae</taxon>
        <taxon>Paramesorhizobium</taxon>
    </lineage>
</organism>
<dbReference type="Gene3D" id="1.10.260.40">
    <property type="entry name" value="lambda repressor-like DNA-binding domains"/>
    <property type="match status" value="1"/>
</dbReference>
<dbReference type="EMBL" id="LNTU01000023">
    <property type="protein sequence ID" value="KXF77012.1"/>
    <property type="molecule type" value="Genomic_DNA"/>
</dbReference>
<dbReference type="PROSITE" id="PS50932">
    <property type="entry name" value="HTH_LACI_2"/>
    <property type="match status" value="1"/>
</dbReference>
<dbReference type="STRING" id="1494590.ATN84_13585"/>
<dbReference type="Gene3D" id="3.40.50.2300">
    <property type="match status" value="2"/>
</dbReference>
<evidence type="ECO:0000259" key="4">
    <source>
        <dbReference type="PROSITE" id="PS50932"/>
    </source>
</evidence>
<dbReference type="SUPFAM" id="SSF47413">
    <property type="entry name" value="lambda repressor-like DNA-binding domains"/>
    <property type="match status" value="1"/>
</dbReference>
<evidence type="ECO:0000313" key="5">
    <source>
        <dbReference type="EMBL" id="KXF77012.1"/>
    </source>
</evidence>
<dbReference type="InterPro" id="IPR046335">
    <property type="entry name" value="LacI/GalR-like_sensor"/>
</dbReference>
<dbReference type="SUPFAM" id="SSF53822">
    <property type="entry name" value="Periplasmic binding protein-like I"/>
    <property type="match status" value="1"/>
</dbReference>
<proteinExistence type="predicted"/>
<dbReference type="RefSeq" id="WP_068882604.1">
    <property type="nucleotide sequence ID" value="NZ_LNTU01000023.1"/>
</dbReference>
<protein>
    <submittedName>
        <fullName evidence="5">LacI family transcriptional regulator</fullName>
    </submittedName>
</protein>
<dbReference type="InterPro" id="IPR028082">
    <property type="entry name" value="Peripla_BP_I"/>
</dbReference>
<evidence type="ECO:0000313" key="6">
    <source>
        <dbReference type="Proteomes" id="UP000070107"/>
    </source>
</evidence>
<dbReference type="Pfam" id="PF13377">
    <property type="entry name" value="Peripla_BP_3"/>
    <property type="match status" value="1"/>
</dbReference>
<gene>
    <name evidence="5" type="ORF">ATN84_13585</name>
</gene>
<keyword evidence="2" id="KW-0238">DNA-binding</keyword>
<dbReference type="InterPro" id="IPR000843">
    <property type="entry name" value="HTH_LacI"/>
</dbReference>
<dbReference type="GO" id="GO:0003700">
    <property type="term" value="F:DNA-binding transcription factor activity"/>
    <property type="evidence" value="ECO:0007669"/>
    <property type="project" value="TreeGrafter"/>
</dbReference>
<keyword evidence="1" id="KW-0805">Transcription regulation</keyword>
<dbReference type="SMART" id="SM00354">
    <property type="entry name" value="HTH_LACI"/>
    <property type="match status" value="1"/>
</dbReference>
<dbReference type="OrthoDB" id="5171752at2"/>
<dbReference type="GO" id="GO:0000976">
    <property type="term" value="F:transcription cis-regulatory region binding"/>
    <property type="evidence" value="ECO:0007669"/>
    <property type="project" value="TreeGrafter"/>
</dbReference>
<dbReference type="PANTHER" id="PTHR30146:SF138">
    <property type="entry name" value="TRANSCRIPTIONAL REGULATORY PROTEIN"/>
    <property type="match status" value="1"/>
</dbReference>
<dbReference type="CDD" id="cd01392">
    <property type="entry name" value="HTH_LacI"/>
    <property type="match status" value="1"/>
</dbReference>
<comment type="caution">
    <text evidence="5">The sequence shown here is derived from an EMBL/GenBank/DDBJ whole genome shotgun (WGS) entry which is preliminary data.</text>
</comment>
<dbReference type="PANTHER" id="PTHR30146">
    <property type="entry name" value="LACI-RELATED TRANSCRIPTIONAL REPRESSOR"/>
    <property type="match status" value="1"/>
</dbReference>
<name>A0A135HUZ9_9HYPH</name>
<dbReference type="CDD" id="cd06279">
    <property type="entry name" value="PBP1_LacI-like"/>
    <property type="match status" value="1"/>
</dbReference>
<accession>A0A135HUZ9</accession>
<evidence type="ECO:0000256" key="3">
    <source>
        <dbReference type="ARBA" id="ARBA00023163"/>
    </source>
</evidence>
<reference evidence="5 6" key="1">
    <citation type="submission" date="2015-11" db="EMBL/GenBank/DDBJ databases">
        <title>Draft genome sequence of Paramesorhizobium deserti A-3-E, a strain highly resistant to diverse beta-lactam antibiotics.</title>
        <authorList>
            <person name="Lv R."/>
            <person name="Yang X."/>
            <person name="Fang N."/>
            <person name="Guo J."/>
            <person name="Luo X."/>
            <person name="Peng F."/>
            <person name="Yang R."/>
            <person name="Cui Y."/>
            <person name="Fang C."/>
            <person name="Song Y."/>
        </authorList>
    </citation>
    <scope>NUCLEOTIDE SEQUENCE [LARGE SCALE GENOMIC DNA]</scope>
    <source>
        <strain evidence="5 6">A-3-E</strain>
    </source>
</reference>
<evidence type="ECO:0000256" key="1">
    <source>
        <dbReference type="ARBA" id="ARBA00023015"/>
    </source>
</evidence>
<dbReference type="AlphaFoldDB" id="A0A135HUZ9"/>
<keyword evidence="6" id="KW-1185">Reference proteome</keyword>